<accession>A0AA39WHU9</accession>
<gene>
    <name evidence="1" type="ORF">B0T17DRAFT_510258</name>
</gene>
<name>A0AA39WHU9_9PEZI</name>
<keyword evidence="2" id="KW-1185">Reference proteome</keyword>
<proteinExistence type="predicted"/>
<reference evidence="1" key="1">
    <citation type="submission" date="2023-06" db="EMBL/GenBank/DDBJ databases">
        <title>Genome-scale phylogeny and comparative genomics of the fungal order Sordariales.</title>
        <authorList>
            <consortium name="Lawrence Berkeley National Laboratory"/>
            <person name="Hensen N."/>
            <person name="Bonometti L."/>
            <person name="Westerberg I."/>
            <person name="Brannstrom I.O."/>
            <person name="Guillou S."/>
            <person name="Cros-Aarteil S."/>
            <person name="Calhoun S."/>
            <person name="Haridas S."/>
            <person name="Kuo A."/>
            <person name="Mondo S."/>
            <person name="Pangilinan J."/>
            <person name="Riley R."/>
            <person name="LaButti K."/>
            <person name="Andreopoulos B."/>
            <person name="Lipzen A."/>
            <person name="Chen C."/>
            <person name="Yanf M."/>
            <person name="Daum C."/>
            <person name="Ng V."/>
            <person name="Clum A."/>
            <person name="Steindorff A."/>
            <person name="Ohm R."/>
            <person name="Martin F."/>
            <person name="Silar P."/>
            <person name="Natvig D."/>
            <person name="Lalanne C."/>
            <person name="Gautier V."/>
            <person name="Ament-velasquez S.L."/>
            <person name="Kruys A."/>
            <person name="Hutchinson M.I."/>
            <person name="Powell A.J."/>
            <person name="Barry K."/>
            <person name="Miller A.N."/>
            <person name="Grigoriev I.V."/>
            <person name="Debuchy R."/>
            <person name="Gladieux P."/>
            <person name="Thoren M.H."/>
            <person name="Johannesson H."/>
        </authorList>
    </citation>
    <scope>NUCLEOTIDE SEQUENCE</scope>
    <source>
        <strain evidence="1">SMH3391-2</strain>
    </source>
</reference>
<evidence type="ECO:0000313" key="2">
    <source>
        <dbReference type="Proteomes" id="UP001174934"/>
    </source>
</evidence>
<comment type="caution">
    <text evidence="1">The sequence shown here is derived from an EMBL/GenBank/DDBJ whole genome shotgun (WGS) entry which is preliminary data.</text>
</comment>
<organism evidence="1 2">
    <name type="scientific">Bombardia bombarda</name>
    <dbReference type="NCBI Taxonomy" id="252184"/>
    <lineage>
        <taxon>Eukaryota</taxon>
        <taxon>Fungi</taxon>
        <taxon>Dikarya</taxon>
        <taxon>Ascomycota</taxon>
        <taxon>Pezizomycotina</taxon>
        <taxon>Sordariomycetes</taxon>
        <taxon>Sordariomycetidae</taxon>
        <taxon>Sordariales</taxon>
        <taxon>Lasiosphaeriaceae</taxon>
        <taxon>Bombardia</taxon>
    </lineage>
</organism>
<dbReference type="EMBL" id="JAULSR010000006">
    <property type="protein sequence ID" value="KAK0615677.1"/>
    <property type="molecule type" value="Genomic_DNA"/>
</dbReference>
<dbReference type="AlphaFoldDB" id="A0AA39WHU9"/>
<protein>
    <submittedName>
        <fullName evidence="1">Uncharacterized protein</fullName>
    </submittedName>
</protein>
<dbReference type="Proteomes" id="UP001174934">
    <property type="component" value="Unassembled WGS sequence"/>
</dbReference>
<evidence type="ECO:0000313" key="1">
    <source>
        <dbReference type="EMBL" id="KAK0615677.1"/>
    </source>
</evidence>
<sequence>MTVLVSKTSRASEVASGSMMSKIPTTQMIAQAFFHYSASSALSGSSRSLSPSIWVAIYDPTLTLEEAFANGYTRMVLINANGIAAINLGLNQRQTLGKALAYDYQLSISTIPSLKLNCDVSNSEAVSRA</sequence>